<dbReference type="InterPro" id="IPR020456">
    <property type="entry name" value="Acylphosphatase"/>
</dbReference>
<dbReference type="PRINTS" id="PR00112">
    <property type="entry name" value="ACYLPHPHTASE"/>
</dbReference>
<sequence length="88" mass="9394">MPAALFKVSGRVQGVFFRASTRSEALRLGLSGYARNLADGRVEVLAQGHADAIDALAVWLRRGPPLARVAEVLCDAVEERDVEGFVAG</sequence>
<accession>A0A4R6Z9I1</accession>
<evidence type="ECO:0000256" key="1">
    <source>
        <dbReference type="ARBA" id="ARBA00005614"/>
    </source>
</evidence>
<dbReference type="SUPFAM" id="SSF54975">
    <property type="entry name" value="Acylphosphatase/BLUF domain-like"/>
    <property type="match status" value="1"/>
</dbReference>
<dbReference type="Gene3D" id="3.30.70.100">
    <property type="match status" value="1"/>
</dbReference>
<feature type="active site" evidence="5">
    <location>
        <position position="18"/>
    </location>
</feature>
<dbReference type="OrthoDB" id="5295388at2"/>
<evidence type="ECO:0000256" key="7">
    <source>
        <dbReference type="RuleBase" id="RU004168"/>
    </source>
</evidence>
<comment type="similarity">
    <text evidence="1 7">Belongs to the acylphosphatase family.</text>
</comment>
<dbReference type="PANTHER" id="PTHR47268">
    <property type="entry name" value="ACYLPHOSPHATASE"/>
    <property type="match status" value="1"/>
</dbReference>
<protein>
    <recommendedName>
        <fullName evidence="3 5">Acylphosphatase</fullName>
        <ecNumber evidence="2 5">3.6.1.7</ecNumber>
    </recommendedName>
</protein>
<feature type="domain" description="Acylphosphatase-like" evidence="8">
    <location>
        <begin position="3"/>
        <end position="88"/>
    </location>
</feature>
<dbReference type="InterPro" id="IPR017968">
    <property type="entry name" value="Acylphosphatase_CS"/>
</dbReference>
<dbReference type="AlphaFoldDB" id="A0A4R6Z9I1"/>
<dbReference type="Pfam" id="PF00708">
    <property type="entry name" value="Acylphosphatase"/>
    <property type="match status" value="1"/>
</dbReference>
<dbReference type="InterPro" id="IPR036046">
    <property type="entry name" value="Acylphosphatase-like_dom_sf"/>
</dbReference>
<reference evidence="9 10" key="1">
    <citation type="submission" date="2019-03" db="EMBL/GenBank/DDBJ databases">
        <title>Genomic Encyclopedia of Type Strains, Phase IV (KMG-IV): sequencing the most valuable type-strain genomes for metagenomic binning, comparative biology and taxonomic classification.</title>
        <authorList>
            <person name="Goeker M."/>
        </authorList>
    </citation>
    <scope>NUCLEOTIDE SEQUENCE [LARGE SCALE GENOMIC DNA]</scope>
    <source>
        <strain evidence="9 10">DSM 21667</strain>
    </source>
</reference>
<dbReference type="EC" id="3.6.1.7" evidence="2 5"/>
<dbReference type="NCBIfam" id="NF011022">
    <property type="entry name" value="PRK14451.1"/>
    <property type="match status" value="1"/>
</dbReference>
<evidence type="ECO:0000313" key="9">
    <source>
        <dbReference type="EMBL" id="TDR48578.1"/>
    </source>
</evidence>
<organism evidence="9 10">
    <name type="scientific">Tahibacter aquaticus</name>
    <dbReference type="NCBI Taxonomy" id="520092"/>
    <lineage>
        <taxon>Bacteria</taxon>
        <taxon>Pseudomonadati</taxon>
        <taxon>Pseudomonadota</taxon>
        <taxon>Gammaproteobacteria</taxon>
        <taxon>Lysobacterales</taxon>
        <taxon>Rhodanobacteraceae</taxon>
        <taxon>Tahibacter</taxon>
    </lineage>
</organism>
<dbReference type="PROSITE" id="PS51160">
    <property type="entry name" value="ACYLPHOSPHATASE_3"/>
    <property type="match status" value="1"/>
</dbReference>
<dbReference type="PROSITE" id="PS00150">
    <property type="entry name" value="ACYLPHOSPHATASE_1"/>
    <property type="match status" value="1"/>
</dbReference>
<evidence type="ECO:0000313" key="10">
    <source>
        <dbReference type="Proteomes" id="UP000295293"/>
    </source>
</evidence>
<comment type="caution">
    <text evidence="9">The sequence shown here is derived from an EMBL/GenBank/DDBJ whole genome shotgun (WGS) entry which is preliminary data.</text>
</comment>
<evidence type="ECO:0000256" key="2">
    <source>
        <dbReference type="ARBA" id="ARBA00012150"/>
    </source>
</evidence>
<evidence type="ECO:0000256" key="3">
    <source>
        <dbReference type="ARBA" id="ARBA00015991"/>
    </source>
</evidence>
<evidence type="ECO:0000256" key="4">
    <source>
        <dbReference type="ARBA" id="ARBA00047645"/>
    </source>
</evidence>
<evidence type="ECO:0000256" key="5">
    <source>
        <dbReference type="PROSITE-ProRule" id="PRU00520"/>
    </source>
</evidence>
<dbReference type="Proteomes" id="UP000295293">
    <property type="component" value="Unassembled WGS sequence"/>
</dbReference>
<dbReference type="EMBL" id="SNZH01000001">
    <property type="protein sequence ID" value="TDR48578.1"/>
    <property type="molecule type" value="Genomic_DNA"/>
</dbReference>
<evidence type="ECO:0000259" key="8">
    <source>
        <dbReference type="PROSITE" id="PS51160"/>
    </source>
</evidence>
<dbReference type="InterPro" id="IPR001792">
    <property type="entry name" value="Acylphosphatase-like_dom"/>
</dbReference>
<proteinExistence type="inferred from homology"/>
<dbReference type="PROSITE" id="PS00151">
    <property type="entry name" value="ACYLPHOSPHATASE_2"/>
    <property type="match status" value="1"/>
</dbReference>
<dbReference type="RefSeq" id="WP_133816700.1">
    <property type="nucleotide sequence ID" value="NZ_SNZH01000001.1"/>
</dbReference>
<keyword evidence="5 6" id="KW-0378">Hydrolase</keyword>
<keyword evidence="10" id="KW-1185">Reference proteome</keyword>
<dbReference type="PANTHER" id="PTHR47268:SF4">
    <property type="entry name" value="ACYLPHOSPHATASE"/>
    <property type="match status" value="1"/>
</dbReference>
<gene>
    <name evidence="9" type="ORF">DFR29_101198</name>
</gene>
<comment type="catalytic activity">
    <reaction evidence="4 5 6">
        <text>an acyl phosphate + H2O = a carboxylate + phosphate + H(+)</text>
        <dbReference type="Rhea" id="RHEA:14965"/>
        <dbReference type="ChEBI" id="CHEBI:15377"/>
        <dbReference type="ChEBI" id="CHEBI:15378"/>
        <dbReference type="ChEBI" id="CHEBI:29067"/>
        <dbReference type="ChEBI" id="CHEBI:43474"/>
        <dbReference type="ChEBI" id="CHEBI:59918"/>
        <dbReference type="EC" id="3.6.1.7"/>
    </reaction>
</comment>
<feature type="active site" evidence="5">
    <location>
        <position position="36"/>
    </location>
</feature>
<dbReference type="GO" id="GO:0003998">
    <property type="term" value="F:acylphosphatase activity"/>
    <property type="evidence" value="ECO:0007669"/>
    <property type="project" value="UniProtKB-EC"/>
</dbReference>
<name>A0A4R6Z9I1_9GAMM</name>
<evidence type="ECO:0000256" key="6">
    <source>
        <dbReference type="RuleBase" id="RU000553"/>
    </source>
</evidence>